<sequence length="105" mass="12346">MSNKDKNESTEMREFPSGATRSNDPGRLDYEGFLSPLVLRRYAQYLNKHQEQADGIMRDSDNWQNGIPRKEYMKSATRHFIDMWAGHRQVWDVDIEESCCALLFN</sequence>
<feature type="non-terminal residue" evidence="2">
    <location>
        <position position="105"/>
    </location>
</feature>
<dbReference type="AlphaFoldDB" id="A0A0F9BAD7"/>
<protein>
    <recommendedName>
        <fullName evidence="3">dATP/dGTP diphosphohydrolase N-terminal domain-containing protein</fullName>
    </recommendedName>
</protein>
<evidence type="ECO:0008006" key="3">
    <source>
        <dbReference type="Google" id="ProtNLM"/>
    </source>
</evidence>
<evidence type="ECO:0000256" key="1">
    <source>
        <dbReference type="SAM" id="MobiDB-lite"/>
    </source>
</evidence>
<feature type="compositionally biased region" description="Basic and acidic residues" evidence="1">
    <location>
        <begin position="1"/>
        <end position="14"/>
    </location>
</feature>
<gene>
    <name evidence="2" type="ORF">LCGC14_2470780</name>
</gene>
<comment type="caution">
    <text evidence="2">The sequence shown here is derived from an EMBL/GenBank/DDBJ whole genome shotgun (WGS) entry which is preliminary data.</text>
</comment>
<accession>A0A0F9BAD7</accession>
<reference evidence="2" key="1">
    <citation type="journal article" date="2015" name="Nature">
        <title>Complex archaea that bridge the gap between prokaryotes and eukaryotes.</title>
        <authorList>
            <person name="Spang A."/>
            <person name="Saw J.H."/>
            <person name="Jorgensen S.L."/>
            <person name="Zaremba-Niedzwiedzka K."/>
            <person name="Martijn J."/>
            <person name="Lind A.E."/>
            <person name="van Eijk R."/>
            <person name="Schleper C."/>
            <person name="Guy L."/>
            <person name="Ettema T.J."/>
        </authorList>
    </citation>
    <scope>NUCLEOTIDE SEQUENCE</scope>
</reference>
<feature type="region of interest" description="Disordered" evidence="1">
    <location>
        <begin position="1"/>
        <end position="28"/>
    </location>
</feature>
<name>A0A0F9BAD7_9ZZZZ</name>
<evidence type="ECO:0000313" key="2">
    <source>
        <dbReference type="EMBL" id="KKL18914.1"/>
    </source>
</evidence>
<dbReference type="EMBL" id="LAZR01038682">
    <property type="protein sequence ID" value="KKL18914.1"/>
    <property type="molecule type" value="Genomic_DNA"/>
</dbReference>
<organism evidence="2">
    <name type="scientific">marine sediment metagenome</name>
    <dbReference type="NCBI Taxonomy" id="412755"/>
    <lineage>
        <taxon>unclassified sequences</taxon>
        <taxon>metagenomes</taxon>
        <taxon>ecological metagenomes</taxon>
    </lineage>
</organism>
<proteinExistence type="predicted"/>